<dbReference type="InterPro" id="IPR053082">
    <property type="entry name" value="Nuclear_GTPase_SLIP-GC"/>
</dbReference>
<dbReference type="PANTHER" id="PTHR47308:SF1">
    <property type="entry name" value="NUCLEAR GTPASE SLIP-GC"/>
    <property type="match status" value="1"/>
</dbReference>
<sequence length="757" mass="86874">DGQSALSELVRVRQRCGAHTYNSICLCLSEVDHDLRKELMKKRRRSDQERRFRAFPSMEQSALKEYEKLESRTRRVLSNTYQKMIHSVFLDDCIPSGVKYLINRLLVLIEKPSLDPIYIGLLGSTGAGKSSLINAIIQQAMFLPVSGENTCTSCIVQVSSGCCECFEAKIHLLSDQEWKEELRNLTMLLHRTQELRGEEAGDGDSDDAVEEATWRLQMVYGPGAERRRYEDLLRTKPKGKIPTSRVITLKAEEVTARLFSLFFIYLREREREWTIDKCSVIWVVSDIESAAGGRAHEDLLNESLRACQRGFCRDIALVVTKTDKLHLTEYLRERKMGNQDVRNQHEAVFQRNEMVKLQRRRILQEKLKRKLSADSKVLEASDLVYTVSAQEYWQQTLLTEEETEIPKLREYIRKRLLDKKRRAVTKYVIEAFGLLLLTDSFNLAESLSNEHLTMSGLRQFVERKTELLEKAIEQCFAHIERPLKEGVQVARTSYRRILGACLVRSRGNQGLHQTLKAVCLNNGVYASRTLARIDLNEAISQPIYDQIDPVFGGIFSDRKPTGCALMPHIDAFQYSLQEKMAEIGARHGWKHDSYKKSFLIQEISAILGDLEGYILRRKRRIYQAVTSSVQNDLKSCYEEAAQITGKKACERMKDVIRRGVERQVAEGMFERAQERMQHQFQQLKHGITEKVKGSIATMLTLASSQGDGLYKELADISSEYKAMERLHRSLAEVAENAQLRRSMQDFLLGRSPNKAAP</sequence>
<proteinExistence type="predicted"/>
<dbReference type="CDD" id="cd00882">
    <property type="entry name" value="Ras_like_GTPase"/>
    <property type="match status" value="1"/>
</dbReference>
<dbReference type="GO" id="GO:0003924">
    <property type="term" value="F:GTPase activity"/>
    <property type="evidence" value="ECO:0007669"/>
    <property type="project" value="Ensembl"/>
</dbReference>
<dbReference type="InterPro" id="IPR027417">
    <property type="entry name" value="P-loop_NTPase"/>
</dbReference>
<gene>
    <name evidence="2" type="primary">Nuggc</name>
</gene>
<dbReference type="InterPro" id="IPR045063">
    <property type="entry name" value="Dynamin_N"/>
</dbReference>
<reference evidence="2" key="2">
    <citation type="submission" date="2025-09" db="UniProtKB">
        <authorList>
            <consortium name="Ensembl"/>
        </authorList>
    </citation>
    <scope>IDENTIFICATION</scope>
</reference>
<dbReference type="PANTHER" id="PTHR47308">
    <property type="entry name" value="NUCLEAR GTPASE SLIP-GC"/>
    <property type="match status" value="1"/>
</dbReference>
<accession>A0A8C5L922</accession>
<dbReference type="GO" id="GO:0043066">
    <property type="term" value="P:negative regulation of apoptotic process"/>
    <property type="evidence" value="ECO:0007669"/>
    <property type="project" value="Ensembl"/>
</dbReference>
<dbReference type="Proteomes" id="UP000694385">
    <property type="component" value="Unassembled WGS sequence"/>
</dbReference>
<reference evidence="2" key="1">
    <citation type="submission" date="2025-08" db="UniProtKB">
        <authorList>
            <consortium name="Ensembl"/>
        </authorList>
    </citation>
    <scope>IDENTIFICATION</scope>
</reference>
<name>A0A8C5L922_JACJA</name>
<dbReference type="GO" id="GO:0016607">
    <property type="term" value="C:nuclear speck"/>
    <property type="evidence" value="ECO:0007669"/>
    <property type="project" value="Ensembl"/>
</dbReference>
<dbReference type="GO" id="GO:0005829">
    <property type="term" value="C:cytosol"/>
    <property type="evidence" value="ECO:0007669"/>
    <property type="project" value="Ensembl"/>
</dbReference>
<dbReference type="Pfam" id="PF00350">
    <property type="entry name" value="Dynamin_N"/>
    <property type="match status" value="1"/>
</dbReference>
<dbReference type="Ensembl" id="ENSJJAT00000026053.1">
    <property type="protein sequence ID" value="ENSJJAP00000019517.1"/>
    <property type="gene ID" value="ENSJJAG00000020439.1"/>
</dbReference>
<dbReference type="FunFam" id="3.40.50.300:FF:001102">
    <property type="entry name" value="Nuclear GTPase, germinal center-associated"/>
    <property type="match status" value="1"/>
</dbReference>
<dbReference type="GO" id="GO:0071222">
    <property type="term" value="P:cellular response to lipopolysaccharide"/>
    <property type="evidence" value="ECO:0007669"/>
    <property type="project" value="Ensembl"/>
</dbReference>
<dbReference type="OMA" id="IEQCFAH"/>
<organism evidence="2 3">
    <name type="scientific">Jaculus jaculus</name>
    <name type="common">Lesser Egyptian jerboa</name>
    <dbReference type="NCBI Taxonomy" id="51337"/>
    <lineage>
        <taxon>Eukaryota</taxon>
        <taxon>Metazoa</taxon>
        <taxon>Chordata</taxon>
        <taxon>Craniata</taxon>
        <taxon>Vertebrata</taxon>
        <taxon>Euteleostomi</taxon>
        <taxon>Mammalia</taxon>
        <taxon>Eutheria</taxon>
        <taxon>Euarchontoglires</taxon>
        <taxon>Glires</taxon>
        <taxon>Rodentia</taxon>
        <taxon>Myomorpha</taxon>
        <taxon>Dipodoidea</taxon>
        <taxon>Dipodidae</taxon>
        <taxon>Dipodinae</taxon>
        <taxon>Jaculus</taxon>
    </lineage>
</organism>
<keyword evidence="3" id="KW-1185">Reference proteome</keyword>
<dbReference type="AlphaFoldDB" id="A0A8C5L922"/>
<evidence type="ECO:0000313" key="2">
    <source>
        <dbReference type="Ensembl" id="ENSJJAP00000019517.1"/>
    </source>
</evidence>
<protein>
    <recommendedName>
        <fullName evidence="1">Dynamin N-terminal domain-containing protein</fullName>
    </recommendedName>
</protein>
<feature type="domain" description="Dynamin N-terminal" evidence="1">
    <location>
        <begin position="119"/>
        <end position="183"/>
    </location>
</feature>
<evidence type="ECO:0000313" key="3">
    <source>
        <dbReference type="Proteomes" id="UP000694385"/>
    </source>
</evidence>
<evidence type="ECO:0000259" key="1">
    <source>
        <dbReference type="Pfam" id="PF00350"/>
    </source>
</evidence>
<dbReference type="GO" id="GO:0033262">
    <property type="term" value="P:regulation of nuclear cell cycle DNA replication"/>
    <property type="evidence" value="ECO:0007669"/>
    <property type="project" value="Ensembl"/>
</dbReference>
<dbReference type="GeneTree" id="ENSGT00390000007091"/>
<dbReference type="SUPFAM" id="SSF52540">
    <property type="entry name" value="P-loop containing nucleoside triphosphate hydrolases"/>
    <property type="match status" value="1"/>
</dbReference>
<dbReference type="Gene3D" id="3.40.50.300">
    <property type="entry name" value="P-loop containing nucleotide triphosphate hydrolases"/>
    <property type="match status" value="1"/>
</dbReference>